<dbReference type="Proteomes" id="UP000242715">
    <property type="component" value="Unassembled WGS sequence"/>
</dbReference>
<gene>
    <name evidence="1" type="ORF">TSUD_110010</name>
</gene>
<evidence type="ECO:0000313" key="2">
    <source>
        <dbReference type="Proteomes" id="UP000242715"/>
    </source>
</evidence>
<name>A0A2Z6M601_TRISU</name>
<organism evidence="1 2">
    <name type="scientific">Trifolium subterraneum</name>
    <name type="common">Subterranean clover</name>
    <dbReference type="NCBI Taxonomy" id="3900"/>
    <lineage>
        <taxon>Eukaryota</taxon>
        <taxon>Viridiplantae</taxon>
        <taxon>Streptophyta</taxon>
        <taxon>Embryophyta</taxon>
        <taxon>Tracheophyta</taxon>
        <taxon>Spermatophyta</taxon>
        <taxon>Magnoliopsida</taxon>
        <taxon>eudicotyledons</taxon>
        <taxon>Gunneridae</taxon>
        <taxon>Pentapetalae</taxon>
        <taxon>rosids</taxon>
        <taxon>fabids</taxon>
        <taxon>Fabales</taxon>
        <taxon>Fabaceae</taxon>
        <taxon>Papilionoideae</taxon>
        <taxon>50 kb inversion clade</taxon>
        <taxon>NPAAA clade</taxon>
        <taxon>Hologalegina</taxon>
        <taxon>IRL clade</taxon>
        <taxon>Trifolieae</taxon>
        <taxon>Trifolium</taxon>
    </lineage>
</organism>
<keyword evidence="2" id="KW-1185">Reference proteome</keyword>
<accession>A0A2Z6M601</accession>
<evidence type="ECO:0000313" key="1">
    <source>
        <dbReference type="EMBL" id="GAU17284.1"/>
    </source>
</evidence>
<dbReference type="AlphaFoldDB" id="A0A2Z6M601"/>
<dbReference type="EMBL" id="DF973169">
    <property type="protein sequence ID" value="GAU17284.1"/>
    <property type="molecule type" value="Genomic_DNA"/>
</dbReference>
<protein>
    <submittedName>
        <fullName evidence="1">Uncharacterized protein</fullName>
    </submittedName>
</protein>
<sequence>MFMVLKIVFCKIDGDGDDDDDEDPCILRSLLGSGEDSSLAFGEVEDKFLSLFFMVEFQKFFISLSVLPGKRAAI</sequence>
<reference evidence="2" key="1">
    <citation type="journal article" date="2017" name="Front. Plant Sci.">
        <title>Climate Clever Clovers: New Paradigm to Reduce the Environmental Footprint of Ruminants by Breeding Low Methanogenic Forages Utilizing Haplotype Variation.</title>
        <authorList>
            <person name="Kaur P."/>
            <person name="Appels R."/>
            <person name="Bayer P.E."/>
            <person name="Keeble-Gagnere G."/>
            <person name="Wang J."/>
            <person name="Hirakawa H."/>
            <person name="Shirasawa K."/>
            <person name="Vercoe P."/>
            <person name="Stefanova K."/>
            <person name="Durmic Z."/>
            <person name="Nichols P."/>
            <person name="Revell C."/>
            <person name="Isobe S.N."/>
            <person name="Edwards D."/>
            <person name="Erskine W."/>
        </authorList>
    </citation>
    <scope>NUCLEOTIDE SEQUENCE [LARGE SCALE GENOMIC DNA]</scope>
    <source>
        <strain evidence="2">cv. Daliak</strain>
    </source>
</reference>
<proteinExistence type="predicted"/>